<evidence type="ECO:0008006" key="11">
    <source>
        <dbReference type="Google" id="ProtNLM"/>
    </source>
</evidence>
<proteinExistence type="predicted"/>
<dbReference type="Pfam" id="PF14544">
    <property type="entry name" value="DUF4443"/>
    <property type="match status" value="1"/>
</dbReference>
<keyword evidence="2" id="KW-0547">Nucleotide-binding</keyword>
<keyword evidence="3" id="KW-0067">ATP-binding</keyword>
<feature type="domain" description="PH0730-like N-terminal" evidence="6">
    <location>
        <begin position="17"/>
        <end position="49"/>
    </location>
</feature>
<name>A0A371R0Q0_9CREN</name>
<dbReference type="Pfam" id="PF22167">
    <property type="entry name" value="PH0730-like_N"/>
    <property type="match status" value="1"/>
</dbReference>
<comment type="caution">
    <text evidence="7">The sequence shown here is derived from an EMBL/GenBank/DDBJ whole genome shotgun (WGS) entry which is preliminary data.</text>
</comment>
<organism evidence="7 10">
    <name type="scientific">Pyrobaculum aerophilum</name>
    <dbReference type="NCBI Taxonomy" id="13773"/>
    <lineage>
        <taxon>Archaea</taxon>
        <taxon>Thermoproteota</taxon>
        <taxon>Thermoprotei</taxon>
        <taxon>Thermoproteales</taxon>
        <taxon>Thermoproteaceae</taxon>
        <taxon>Pyrobaculum</taxon>
    </lineage>
</organism>
<evidence type="ECO:0000256" key="3">
    <source>
        <dbReference type="ARBA" id="ARBA00022840"/>
    </source>
</evidence>
<accession>A0A371R0Q0</accession>
<dbReference type="InterPro" id="IPR029349">
    <property type="entry name" value="DUF4443"/>
</dbReference>
<dbReference type="GO" id="GO:0005737">
    <property type="term" value="C:cytoplasm"/>
    <property type="evidence" value="ECO:0007669"/>
    <property type="project" value="InterPro"/>
</dbReference>
<dbReference type="GO" id="GO:0005524">
    <property type="term" value="F:ATP binding"/>
    <property type="evidence" value="ECO:0007669"/>
    <property type="project" value="UniProtKB-KW"/>
</dbReference>
<dbReference type="GO" id="GO:0006412">
    <property type="term" value="P:translation"/>
    <property type="evidence" value="ECO:0007669"/>
    <property type="project" value="UniProtKB-KW"/>
</dbReference>
<evidence type="ECO:0000259" key="6">
    <source>
        <dbReference type="Pfam" id="PF22167"/>
    </source>
</evidence>
<dbReference type="InterPro" id="IPR004115">
    <property type="entry name" value="GAD-like_sf"/>
</dbReference>
<evidence type="ECO:0000313" key="10">
    <source>
        <dbReference type="Proteomes" id="UP000257123"/>
    </source>
</evidence>
<evidence type="ECO:0000313" key="8">
    <source>
        <dbReference type="EMBL" id="RFA97389.1"/>
    </source>
</evidence>
<evidence type="ECO:0000256" key="2">
    <source>
        <dbReference type="ARBA" id="ARBA00022741"/>
    </source>
</evidence>
<dbReference type="EMBL" id="NMUE01000009">
    <property type="protein sequence ID" value="RFA96866.1"/>
    <property type="molecule type" value="Genomic_DNA"/>
</dbReference>
<dbReference type="Gene3D" id="1.10.10.10">
    <property type="entry name" value="Winged helix-like DNA-binding domain superfamily/Winged helix DNA-binding domain"/>
    <property type="match status" value="1"/>
</dbReference>
<dbReference type="Gene3D" id="3.30.1360.30">
    <property type="entry name" value="GAD-like domain"/>
    <property type="match status" value="1"/>
</dbReference>
<dbReference type="EMBL" id="NMUF01000027">
    <property type="protein sequence ID" value="RFA97389.1"/>
    <property type="molecule type" value="Genomic_DNA"/>
</dbReference>
<evidence type="ECO:0000256" key="1">
    <source>
        <dbReference type="ARBA" id="ARBA00022598"/>
    </source>
</evidence>
<evidence type="ECO:0000313" key="7">
    <source>
        <dbReference type="EMBL" id="RFA96866.1"/>
    </source>
</evidence>
<evidence type="ECO:0000256" key="4">
    <source>
        <dbReference type="ARBA" id="ARBA00022917"/>
    </source>
</evidence>
<protein>
    <recommendedName>
        <fullName evidence="11">DUF4443 domain-containing protein</fullName>
    </recommendedName>
</protein>
<dbReference type="InterPro" id="IPR036388">
    <property type="entry name" value="WH-like_DNA-bd_sf"/>
</dbReference>
<dbReference type="AlphaFoldDB" id="A0A371R0Q0"/>
<keyword evidence="1" id="KW-0436">Ligase</keyword>
<evidence type="ECO:0000259" key="5">
    <source>
        <dbReference type="Pfam" id="PF14544"/>
    </source>
</evidence>
<gene>
    <name evidence="7" type="ORF">CGL51_04090</name>
    <name evidence="8" type="ORF">CGL52_09330</name>
</gene>
<dbReference type="Proteomes" id="UP000257123">
    <property type="component" value="Unassembled WGS sequence"/>
</dbReference>
<dbReference type="InterPro" id="IPR054039">
    <property type="entry name" value="PH0730-like_N"/>
</dbReference>
<keyword evidence="4" id="KW-0648">Protein biosynthesis</keyword>
<feature type="domain" description="DUF4443" evidence="5">
    <location>
        <begin position="106"/>
        <end position="179"/>
    </location>
</feature>
<sequence>MCVVQHVRAREVAYLQMLAILSASRTPRGRKNLAEELRIGEGVVRTLLEGGKDLGHVIVLKGGVKISEQGEIFLRDALNLCGISGMFTVDEARKLLCGKRCVAHVVEGEVGDVLKTRDSLIRLGSCGVLIVESRGGNLLIPPIGEPLEHYDVALAEALKSRVRRDASVIVACGDTFADALTPLEWRCINILRVF</sequence>
<dbReference type="GO" id="GO:0004812">
    <property type="term" value="F:aminoacyl-tRNA ligase activity"/>
    <property type="evidence" value="ECO:0007669"/>
    <property type="project" value="InterPro"/>
</dbReference>
<reference evidence="9 10" key="1">
    <citation type="submission" date="2017-07" db="EMBL/GenBank/DDBJ databases">
        <title>Draft genome sequence of aerobic hyperthermophilic archaea, Pyrobaculum aerophilum YKB31 and YKB32.</title>
        <authorList>
            <person name="Mochizuki T."/>
            <person name="Berliner A.J."/>
            <person name="Yoshida-Takashima Y."/>
            <person name="Takaki Y."/>
            <person name="Nunoura T."/>
            <person name="Takai K."/>
        </authorList>
    </citation>
    <scope>NUCLEOTIDE SEQUENCE [LARGE SCALE GENOMIC DNA]</scope>
    <source>
        <strain evidence="7 10">YKB31</strain>
        <strain evidence="8 9">YKB32</strain>
    </source>
</reference>
<evidence type="ECO:0000313" key="9">
    <source>
        <dbReference type="Proteomes" id="UP000256877"/>
    </source>
</evidence>
<dbReference type="SUPFAM" id="SSF55261">
    <property type="entry name" value="GAD domain-like"/>
    <property type="match status" value="1"/>
</dbReference>
<dbReference type="Proteomes" id="UP000256877">
    <property type="component" value="Unassembled WGS sequence"/>
</dbReference>